<proteinExistence type="inferred from homology"/>
<dbReference type="Gene3D" id="1.25.40.10">
    <property type="entry name" value="Tetratricopeptide repeat domain"/>
    <property type="match status" value="1"/>
</dbReference>
<dbReference type="RefSeq" id="WP_184547005.1">
    <property type="nucleotide sequence ID" value="NZ_JACHMP010000001.1"/>
</dbReference>
<dbReference type="Gene3D" id="3.40.50.300">
    <property type="entry name" value="P-loop containing nucleotide triphosphate hydrolases"/>
    <property type="match status" value="1"/>
</dbReference>
<comment type="similarity">
    <text evidence="1">Belongs to the AfsR/DnrI/RedD regulatory family.</text>
</comment>
<dbReference type="SUPFAM" id="SSF46894">
    <property type="entry name" value="C-terminal effector domain of the bipartite response regulators"/>
    <property type="match status" value="1"/>
</dbReference>
<dbReference type="GO" id="GO:0003677">
    <property type="term" value="F:DNA binding"/>
    <property type="evidence" value="ECO:0007669"/>
    <property type="project" value="UniProtKB-UniRule"/>
</dbReference>
<dbReference type="SUPFAM" id="SSF48452">
    <property type="entry name" value="TPR-like"/>
    <property type="match status" value="1"/>
</dbReference>
<dbReference type="SUPFAM" id="SSF52540">
    <property type="entry name" value="P-loop containing nucleoside triphosphate hydrolases"/>
    <property type="match status" value="1"/>
</dbReference>
<dbReference type="GO" id="GO:0006355">
    <property type="term" value="P:regulation of DNA-templated transcription"/>
    <property type="evidence" value="ECO:0007669"/>
    <property type="project" value="InterPro"/>
</dbReference>
<dbReference type="InterPro" id="IPR036388">
    <property type="entry name" value="WH-like_DNA-bd_sf"/>
</dbReference>
<dbReference type="PROSITE" id="PS51755">
    <property type="entry name" value="OMPR_PHOB"/>
    <property type="match status" value="1"/>
</dbReference>
<dbReference type="Gene3D" id="1.10.10.10">
    <property type="entry name" value="Winged helix-like DNA-binding domain superfamily/Winged helix DNA-binding domain"/>
    <property type="match status" value="1"/>
</dbReference>
<dbReference type="Pfam" id="PF13191">
    <property type="entry name" value="AAA_16"/>
    <property type="match status" value="1"/>
</dbReference>
<keyword evidence="3 5" id="KW-0238">DNA-binding</keyword>
<dbReference type="SMART" id="SM00862">
    <property type="entry name" value="Trans_reg_C"/>
    <property type="match status" value="1"/>
</dbReference>
<comment type="caution">
    <text evidence="7">The sequence shown here is derived from an EMBL/GenBank/DDBJ whole genome shotgun (WGS) entry which is preliminary data.</text>
</comment>
<evidence type="ECO:0000259" key="6">
    <source>
        <dbReference type="PROSITE" id="PS51755"/>
    </source>
</evidence>
<evidence type="ECO:0000256" key="5">
    <source>
        <dbReference type="PROSITE-ProRule" id="PRU01091"/>
    </source>
</evidence>
<dbReference type="EMBL" id="JACHMP010000001">
    <property type="protein sequence ID" value="MBB5823431.1"/>
    <property type="molecule type" value="Genomic_DNA"/>
</dbReference>
<dbReference type="PANTHER" id="PTHR35807:SF1">
    <property type="entry name" value="TRANSCRIPTIONAL REGULATOR REDD"/>
    <property type="match status" value="1"/>
</dbReference>
<dbReference type="AlphaFoldDB" id="A0A7W9IN72"/>
<keyword evidence="2" id="KW-0805">Transcription regulation</keyword>
<dbReference type="InterPro" id="IPR011990">
    <property type="entry name" value="TPR-like_helical_dom_sf"/>
</dbReference>
<dbReference type="PANTHER" id="PTHR35807">
    <property type="entry name" value="TRANSCRIPTIONAL REGULATOR REDD-RELATED"/>
    <property type="match status" value="1"/>
</dbReference>
<organism evidence="7 8">
    <name type="scientific">Streptosporangium becharense</name>
    <dbReference type="NCBI Taxonomy" id="1816182"/>
    <lineage>
        <taxon>Bacteria</taxon>
        <taxon>Bacillati</taxon>
        <taxon>Actinomycetota</taxon>
        <taxon>Actinomycetes</taxon>
        <taxon>Streptosporangiales</taxon>
        <taxon>Streptosporangiaceae</taxon>
        <taxon>Streptosporangium</taxon>
    </lineage>
</organism>
<gene>
    <name evidence="7" type="ORF">F4562_006493</name>
</gene>
<dbReference type="InterPro" id="IPR051677">
    <property type="entry name" value="AfsR-DnrI-RedD_regulator"/>
</dbReference>
<evidence type="ECO:0000256" key="2">
    <source>
        <dbReference type="ARBA" id="ARBA00023015"/>
    </source>
</evidence>
<evidence type="ECO:0000313" key="7">
    <source>
        <dbReference type="EMBL" id="MBB5823431.1"/>
    </source>
</evidence>
<keyword evidence="4" id="KW-0804">Transcription</keyword>
<dbReference type="InterPro" id="IPR001867">
    <property type="entry name" value="OmpR/PhoB-type_DNA-bd"/>
</dbReference>
<dbReference type="InterPro" id="IPR041664">
    <property type="entry name" value="AAA_16"/>
</dbReference>
<sequence>MEFLVLGPVEARHNGVAVDLIGPRQRAVLARLLIARGAVVPVDTLIDDLYGGAPPPRALATLHSYVSNLRRVIEPGRASRTPPRTLITRAPGYLLTAPNVDANRFTDLVTASESLPPGEVLACLEEALGLWRGLPYGEFADEPWATVEISRLCELRLTAVERRAQALLAFGRPQIVVAELRSEVVAHPLRESLWCLLALALYRTGRQADALAVLRRASDTLVSQLGLDPGPELRALERDILSQAESLEAAVPAGAPVSPPGPSSPRRRVMIGRERELAELKALPIRGGANGVAVAAVSGEPGIGKTRLLEAFRDDCADLGYLVLWGRCHDAEGVPPLWPWLQVLRALAEISPPPDPQALCGVLNDERFDCPTEAALIQRNLSIAQWLTATARTRPLVVVLDDLHWADLASLELLRNLVALIGGTNEPAPLTLVIAFRETAFSGAAHDGPVPGAAFGLTVDDVVRQLTGYDLLRIRLTGLEAAEVRAVAAELGAEVDDSTAARLTERTGGNPFLVRESVRLLSQGQSLETVPDAAADLIRRRLAALGSRAVEVLATAAVIGRDFDPGVVTEVCRTSGTEPEEVYRVLDRAAQTGLVTVSGECMVFAHDLLKETLLRDLPPLRRALLHRRVMTALSSQPGTDVTVLAHHAVEAGPAAYREAVRWARAAARQAGLRLAYEEAAAWWGRAVAAHGACAGDPAEHVELLLQQIRAMLAAGDALGARRVRAEAVRVVDRVEGCPELTARALTALDSPSVWVLRDPYETVELGLVEQFEAALGALPATDSPERALLLGGLAQELYNGSDDPSCRSLSAEAVAMARRLGDPRLLMRVLNARGLALPQPLHILELLEIADEMHDLAVRTRAPGFELLAQMLFTHHRLEVFDVAGADRAAARCDVMLERLQLPWPRFQHTMWRANRLVLSGRFDDAETLYEEAGRQAERIGMWYAGGVVVTGRLMMSYQRDTMADAGPLIDLIAGIHPTMDHDARILELHAQGRKDEARALAEKGWPDPPADWSWLTMTCLQGAAQAAVGDVPACRATYEKLLPYAGRISGGSAVACVGPVDWFLSLLACVVGDSGAASWHMNSLRRLANHQGIGGTGKMFTPPEYICDDDGLRAS</sequence>
<feature type="domain" description="OmpR/PhoB-type" evidence="6">
    <location>
        <begin position="1"/>
        <end position="97"/>
    </location>
</feature>
<dbReference type="InterPro" id="IPR016032">
    <property type="entry name" value="Sig_transdc_resp-reg_C-effctor"/>
</dbReference>
<dbReference type="Pfam" id="PF03704">
    <property type="entry name" value="BTAD"/>
    <property type="match status" value="1"/>
</dbReference>
<evidence type="ECO:0000256" key="1">
    <source>
        <dbReference type="ARBA" id="ARBA00005820"/>
    </source>
</evidence>
<dbReference type="GO" id="GO:0000160">
    <property type="term" value="P:phosphorelay signal transduction system"/>
    <property type="evidence" value="ECO:0007669"/>
    <property type="project" value="InterPro"/>
</dbReference>
<keyword evidence="8" id="KW-1185">Reference proteome</keyword>
<dbReference type="InterPro" id="IPR005158">
    <property type="entry name" value="BTAD"/>
</dbReference>
<reference evidence="7 8" key="1">
    <citation type="submission" date="2020-08" db="EMBL/GenBank/DDBJ databases">
        <title>Sequencing the genomes of 1000 actinobacteria strains.</title>
        <authorList>
            <person name="Klenk H.-P."/>
        </authorList>
    </citation>
    <scope>NUCLEOTIDE SEQUENCE [LARGE SCALE GENOMIC DNA]</scope>
    <source>
        <strain evidence="7 8">DSM 46887</strain>
    </source>
</reference>
<dbReference type="InterPro" id="IPR027417">
    <property type="entry name" value="P-loop_NTPase"/>
</dbReference>
<dbReference type="CDD" id="cd15831">
    <property type="entry name" value="BTAD"/>
    <property type="match status" value="1"/>
</dbReference>
<evidence type="ECO:0000313" key="8">
    <source>
        <dbReference type="Proteomes" id="UP000540685"/>
    </source>
</evidence>
<name>A0A7W9IN72_9ACTN</name>
<evidence type="ECO:0000256" key="3">
    <source>
        <dbReference type="ARBA" id="ARBA00023125"/>
    </source>
</evidence>
<feature type="DNA-binding region" description="OmpR/PhoB-type" evidence="5">
    <location>
        <begin position="1"/>
        <end position="97"/>
    </location>
</feature>
<protein>
    <submittedName>
        <fullName evidence="7">DNA-binding SARP family transcriptional activator</fullName>
    </submittedName>
</protein>
<accession>A0A7W9IN72</accession>
<evidence type="ECO:0000256" key="4">
    <source>
        <dbReference type="ARBA" id="ARBA00023163"/>
    </source>
</evidence>
<dbReference type="SMART" id="SM01043">
    <property type="entry name" value="BTAD"/>
    <property type="match status" value="1"/>
</dbReference>
<dbReference type="Proteomes" id="UP000540685">
    <property type="component" value="Unassembled WGS sequence"/>
</dbReference>